<evidence type="ECO:0000313" key="3">
    <source>
        <dbReference type="Proteomes" id="UP001144341"/>
    </source>
</evidence>
<dbReference type="Proteomes" id="UP001144341">
    <property type="component" value="Unassembled WGS sequence"/>
</dbReference>
<dbReference type="CDD" id="cd18738">
    <property type="entry name" value="PIN_VapC4-5_FitB-like"/>
    <property type="match status" value="1"/>
</dbReference>
<evidence type="ECO:0000259" key="1">
    <source>
        <dbReference type="Pfam" id="PF01850"/>
    </source>
</evidence>
<dbReference type="Gene3D" id="3.40.50.1010">
    <property type="entry name" value="5'-nuclease"/>
    <property type="match status" value="1"/>
</dbReference>
<evidence type="ECO:0000313" key="2">
    <source>
        <dbReference type="EMBL" id="MCZ4223640.1"/>
    </source>
</evidence>
<gene>
    <name evidence="2" type="ORF">O0931_10055</name>
</gene>
<dbReference type="Pfam" id="PF01850">
    <property type="entry name" value="PIN"/>
    <property type="match status" value="1"/>
</dbReference>
<dbReference type="EMBL" id="JAPWGL010000002">
    <property type="protein sequence ID" value="MCZ4223640.1"/>
    <property type="molecule type" value="Genomic_DNA"/>
</dbReference>
<keyword evidence="3" id="KW-1185">Reference proteome</keyword>
<dbReference type="RefSeq" id="WP_269415424.1">
    <property type="nucleotide sequence ID" value="NZ_JAPWGL010000002.1"/>
</dbReference>
<protein>
    <submittedName>
        <fullName evidence="2">Type II toxin-antitoxin system VapC family toxin</fullName>
    </submittedName>
</protein>
<comment type="caution">
    <text evidence="2">The sequence shown here is derived from an EMBL/GenBank/DDBJ whole genome shotgun (WGS) entry which is preliminary data.</text>
</comment>
<accession>A0ABT4KXI9</accession>
<sequence length="126" mass="14270">MSGNIIFDTNIIIYLSKKLLTPEEVFAENMTYSISIISKMELLGYAFKNRLEELYIIELINSLNIVPLNDTIVDTTIEIRKNNKIKLPDAIIYATAKVMNGKLFTNNIADFENVSGNVELLNPLNI</sequence>
<feature type="domain" description="PIN" evidence="1">
    <location>
        <begin position="5"/>
        <end position="114"/>
    </location>
</feature>
<organism evidence="2 3">
    <name type="scientific">Pedobacter rhodius</name>
    <dbReference type="NCBI Taxonomy" id="3004098"/>
    <lineage>
        <taxon>Bacteria</taxon>
        <taxon>Pseudomonadati</taxon>
        <taxon>Bacteroidota</taxon>
        <taxon>Sphingobacteriia</taxon>
        <taxon>Sphingobacteriales</taxon>
        <taxon>Sphingobacteriaceae</taxon>
        <taxon>Pedobacter</taxon>
    </lineage>
</organism>
<reference evidence="2" key="1">
    <citation type="submission" date="2022-12" db="EMBL/GenBank/DDBJ databases">
        <title>Genome sequence of SJ11.</title>
        <authorList>
            <person name="Woo H."/>
        </authorList>
    </citation>
    <scope>NUCLEOTIDE SEQUENCE</scope>
    <source>
        <strain evidence="2">SJ11</strain>
    </source>
</reference>
<proteinExistence type="predicted"/>
<dbReference type="InterPro" id="IPR029060">
    <property type="entry name" value="PIN-like_dom_sf"/>
</dbReference>
<dbReference type="InterPro" id="IPR002716">
    <property type="entry name" value="PIN_dom"/>
</dbReference>
<dbReference type="SUPFAM" id="SSF88723">
    <property type="entry name" value="PIN domain-like"/>
    <property type="match status" value="1"/>
</dbReference>
<name>A0ABT4KXI9_9SPHI</name>